<dbReference type="InterPro" id="IPR002181">
    <property type="entry name" value="Fibrinogen_a/b/g_C_dom"/>
</dbReference>
<dbReference type="EMBL" id="RQTK01000544">
    <property type="protein sequence ID" value="RUS77917.1"/>
    <property type="molecule type" value="Genomic_DNA"/>
</dbReference>
<name>A0A433T8I8_ELYCH</name>
<dbReference type="SUPFAM" id="SSF56496">
    <property type="entry name" value="Fibrinogen C-terminal domain-like"/>
    <property type="match status" value="1"/>
</dbReference>
<dbReference type="SMART" id="SM00186">
    <property type="entry name" value="FBG"/>
    <property type="match status" value="1"/>
</dbReference>
<accession>A0A433T8I8</accession>
<feature type="non-terminal residue" evidence="2">
    <location>
        <position position="170"/>
    </location>
</feature>
<organism evidence="2 3">
    <name type="scientific">Elysia chlorotica</name>
    <name type="common">Eastern emerald elysia</name>
    <name type="synonym">Sea slug</name>
    <dbReference type="NCBI Taxonomy" id="188477"/>
    <lineage>
        <taxon>Eukaryota</taxon>
        <taxon>Metazoa</taxon>
        <taxon>Spiralia</taxon>
        <taxon>Lophotrochozoa</taxon>
        <taxon>Mollusca</taxon>
        <taxon>Gastropoda</taxon>
        <taxon>Heterobranchia</taxon>
        <taxon>Euthyneura</taxon>
        <taxon>Panpulmonata</taxon>
        <taxon>Sacoglossa</taxon>
        <taxon>Placobranchoidea</taxon>
        <taxon>Plakobranchidae</taxon>
        <taxon>Elysia</taxon>
    </lineage>
</organism>
<dbReference type="InterPro" id="IPR036056">
    <property type="entry name" value="Fibrinogen-like_C"/>
</dbReference>
<feature type="domain" description="Fibrinogen C-terminal" evidence="1">
    <location>
        <begin position="1"/>
        <end position="170"/>
    </location>
</feature>
<dbReference type="STRING" id="188477.A0A433T8I8"/>
<dbReference type="Gene3D" id="3.90.215.10">
    <property type="entry name" value="Gamma Fibrinogen, chain A, domain 1"/>
    <property type="match status" value="1"/>
</dbReference>
<sequence length="170" mass="19581">MQRDDNRYRKLYYLGFWRFVWCDTFKGMVVIQRRVDGSTSFNRSWSEYRDGFGDVSGDHWLGLETLAEMTGNSQYFLIVEPLTNPHSDILYSSIFSFRMSFRGTSSGSLSGAAFSRSNNTGFSTYDRDHDRWSNGSCAIANGGGWWYNDCDVWANLNGPWQSRSNGGIYW</sequence>
<dbReference type="Proteomes" id="UP000271974">
    <property type="component" value="Unassembled WGS sequence"/>
</dbReference>
<dbReference type="OrthoDB" id="6081480at2759"/>
<evidence type="ECO:0000313" key="3">
    <source>
        <dbReference type="Proteomes" id="UP000271974"/>
    </source>
</evidence>
<keyword evidence="3" id="KW-1185">Reference proteome</keyword>
<dbReference type="PROSITE" id="PS51406">
    <property type="entry name" value="FIBRINOGEN_C_2"/>
    <property type="match status" value="1"/>
</dbReference>
<reference evidence="2 3" key="1">
    <citation type="submission" date="2019-01" db="EMBL/GenBank/DDBJ databases">
        <title>A draft genome assembly of the solar-powered sea slug Elysia chlorotica.</title>
        <authorList>
            <person name="Cai H."/>
            <person name="Li Q."/>
            <person name="Fang X."/>
            <person name="Li J."/>
            <person name="Curtis N.E."/>
            <person name="Altenburger A."/>
            <person name="Shibata T."/>
            <person name="Feng M."/>
            <person name="Maeda T."/>
            <person name="Schwartz J.A."/>
            <person name="Shigenobu S."/>
            <person name="Lundholm N."/>
            <person name="Nishiyama T."/>
            <person name="Yang H."/>
            <person name="Hasebe M."/>
            <person name="Li S."/>
            <person name="Pierce S.K."/>
            <person name="Wang J."/>
        </authorList>
    </citation>
    <scope>NUCLEOTIDE SEQUENCE [LARGE SCALE GENOMIC DNA]</scope>
    <source>
        <strain evidence="2">EC2010</strain>
        <tissue evidence="2">Whole organism of an adult</tissue>
    </source>
</reference>
<dbReference type="InterPro" id="IPR050373">
    <property type="entry name" value="Fibrinogen_C-term_domain"/>
</dbReference>
<evidence type="ECO:0000259" key="1">
    <source>
        <dbReference type="PROSITE" id="PS51406"/>
    </source>
</evidence>
<dbReference type="Gene3D" id="4.10.530.10">
    <property type="entry name" value="Gamma-fibrinogen Carboxyl Terminal Fragment, domain 2"/>
    <property type="match status" value="1"/>
</dbReference>
<protein>
    <recommendedName>
        <fullName evidence="1">Fibrinogen C-terminal domain-containing protein</fullName>
    </recommendedName>
</protein>
<proteinExistence type="predicted"/>
<dbReference type="Pfam" id="PF00147">
    <property type="entry name" value="Fibrinogen_C"/>
    <property type="match status" value="1"/>
</dbReference>
<gene>
    <name evidence="2" type="ORF">EGW08_014348</name>
</gene>
<evidence type="ECO:0000313" key="2">
    <source>
        <dbReference type="EMBL" id="RUS77917.1"/>
    </source>
</evidence>
<dbReference type="PANTHER" id="PTHR19143">
    <property type="entry name" value="FIBRINOGEN/TENASCIN/ANGIOPOEITIN"/>
    <property type="match status" value="1"/>
</dbReference>
<dbReference type="GO" id="GO:0005615">
    <property type="term" value="C:extracellular space"/>
    <property type="evidence" value="ECO:0007669"/>
    <property type="project" value="TreeGrafter"/>
</dbReference>
<dbReference type="InterPro" id="IPR014716">
    <property type="entry name" value="Fibrinogen_a/b/g_C_1"/>
</dbReference>
<comment type="caution">
    <text evidence="2">The sequence shown here is derived from an EMBL/GenBank/DDBJ whole genome shotgun (WGS) entry which is preliminary data.</text>
</comment>
<dbReference type="AlphaFoldDB" id="A0A433T8I8"/>